<gene>
    <name evidence="2" type="ORF">HU751_24875</name>
</gene>
<dbReference type="Gene3D" id="3.90.550.20">
    <property type="match status" value="1"/>
</dbReference>
<dbReference type="SUPFAM" id="SSF53448">
    <property type="entry name" value="Nucleotide-diphospho-sugar transferases"/>
    <property type="match status" value="1"/>
</dbReference>
<dbReference type="AlphaFoldDB" id="A0A923K2Y3"/>
<reference evidence="2" key="1">
    <citation type="journal article" date="2020" name="Microorganisms">
        <title>Reliable Identification of Environmental Pseudomonas Isolates Using the rpoD Gene.</title>
        <authorList>
            <consortium name="The Broad Institute Genome Sequencing Platform"/>
            <person name="Girard L."/>
            <person name="Lood C."/>
            <person name="Rokni-Zadeh H."/>
            <person name="van Noort V."/>
            <person name="Lavigne R."/>
            <person name="De Mot R."/>
        </authorList>
    </citation>
    <scope>NUCLEOTIDE SEQUENCE</scope>
    <source>
        <strain evidence="2">BW13M1</strain>
    </source>
</reference>
<dbReference type="EMBL" id="JABWRJ010000053">
    <property type="protein sequence ID" value="MBC3449019.1"/>
    <property type="molecule type" value="Genomic_DNA"/>
</dbReference>
<keyword evidence="2" id="KW-0808">Transferase</keyword>
<name>A0A923K2Y3_9PSED</name>
<organism evidence="2">
    <name type="scientific">Pseudomonas peradeniyensis</name>
    <dbReference type="NCBI Taxonomy" id="2745488"/>
    <lineage>
        <taxon>Bacteria</taxon>
        <taxon>Pseudomonadati</taxon>
        <taxon>Pseudomonadota</taxon>
        <taxon>Gammaproteobacteria</taxon>
        <taxon>Pseudomonadales</taxon>
        <taxon>Pseudomonadaceae</taxon>
        <taxon>Pseudomonas</taxon>
    </lineage>
</organism>
<comment type="caution">
    <text evidence="2">The sequence shown here is derived from an EMBL/GenBank/DDBJ whole genome shotgun (WGS) entry which is preliminary data.</text>
</comment>
<dbReference type="InterPro" id="IPR029044">
    <property type="entry name" value="Nucleotide-diphossugar_trans"/>
</dbReference>
<protein>
    <submittedName>
        <fullName evidence="2">Mannosyltransferase</fullName>
    </submittedName>
</protein>
<dbReference type="InterPro" id="IPR007577">
    <property type="entry name" value="GlycoTrfase_DXD_sugar-bd_CS"/>
</dbReference>
<proteinExistence type="predicted"/>
<evidence type="ECO:0000259" key="1">
    <source>
        <dbReference type="Pfam" id="PF20178"/>
    </source>
</evidence>
<reference evidence="2" key="2">
    <citation type="submission" date="2020-07" db="EMBL/GenBank/DDBJ databases">
        <authorList>
            <person name="Lood C."/>
            <person name="Girard L."/>
        </authorList>
    </citation>
    <scope>NUCLEOTIDE SEQUENCE</scope>
    <source>
        <strain evidence="2">BW13M1</strain>
    </source>
</reference>
<feature type="domain" description="Dermonecrotic toxin N-terminal" evidence="1">
    <location>
        <begin position="18"/>
        <end position="287"/>
    </location>
</feature>
<dbReference type="RefSeq" id="WP_186735485.1">
    <property type="nucleotide sequence ID" value="NZ_JABWRJ020000005.1"/>
</dbReference>
<accession>A0A923K2Y3</accession>
<evidence type="ECO:0000313" key="2">
    <source>
        <dbReference type="EMBL" id="MBC3449019.1"/>
    </source>
</evidence>
<dbReference type="GO" id="GO:0016757">
    <property type="term" value="F:glycosyltransferase activity"/>
    <property type="evidence" value="ECO:0007669"/>
    <property type="project" value="UniProtKB-KW"/>
</dbReference>
<keyword evidence="2" id="KW-0328">Glycosyltransferase</keyword>
<sequence length="902" mass="99921">MPQPFVNNLGVQLVRDHLQAIPRPDKHAAQAIRDWAKRQGSDLDPDQTDVVTLHYRGHQAVVAQRLSLTEAVLSNWQGETDKNLLGQLLPGHWSGTLPSGPLQIVDRLPARGPWVNGADHSVFNGLFRRTGSGQYDSTTHLAVDVEALQRFIWNLDFHTRFTAMLDDYWQRALHGHQLSMRISFITACNKQVSEGSLSDGARQLAWQAAGLAPRTVGLRIRPLNVYGYSATDLLYITDKARPSVLLYLPGNASPIHEFANMAALQDWFAKQCQDSDKRQRLRQHFSLDDTPDGLDFSGLDTALEGLGAYPGIHYRSANRPGFTTDGRWPPRDYVNYRPDKYSPKLDGDLFEALSLRQRKRSFADADFTITSNQEVTKARWRGYVVSTINLLAPLAVVLPELAPLLALGGIAQFAAGIDQAVNGKSLNDKAEGVTNIEFGLMNAAPLALRPLARARVLYPAKGRRFILPSRVNEQLGYPLSPITPPALPERQLVGLFGSTVPPLPGGDTAITQWLARVPVSADSEAQLQSVLNGYNTLVLYDSEHDAFILESEANEIRPTYYRVSPEGHGLVEMTPNAHTVTDPMRMSSLRAMGVDVQLPLEIPPFEAQLRQPIPRQISSIWVGDKVIAPKLLTTLARNQQRLTNSQYAYRLFLSNANAQAFSENLRLLAAHAPHLDVLTLEEQPFFARLRDSKYFEQYQDAVGGAGANFSSASDILRYPLLAEEGGLYLDVDDTLLADPVHPDNPNRAAIDSVTLATTPDSLILGVPMNNDALGMYCQYNTNMIASHAGNPTLQAISDTMHERYLANRDFYGNRPVVKGPEFDAYALRLSHMTGPGLLNDVIDQRLPRLRALRQIINLHALPQHNAMYLVAPVEQPLREAATGDIPLNHVAEVGNYHSWAKP</sequence>
<dbReference type="Pfam" id="PF20178">
    <property type="entry name" value="ToxA_N"/>
    <property type="match status" value="1"/>
</dbReference>
<dbReference type="InterPro" id="IPR046673">
    <property type="entry name" value="ToxA_N"/>
</dbReference>
<dbReference type="Pfam" id="PF04488">
    <property type="entry name" value="Gly_transf_sug"/>
    <property type="match status" value="1"/>
</dbReference>